<feature type="domain" description="DUF1540" evidence="1">
    <location>
        <begin position="11"/>
        <end position="43"/>
    </location>
</feature>
<evidence type="ECO:0000313" key="3">
    <source>
        <dbReference type="Proteomes" id="UP001500432"/>
    </source>
</evidence>
<gene>
    <name evidence="2" type="ORF">GCM10009849_27200</name>
</gene>
<proteinExistence type="predicted"/>
<keyword evidence="3" id="KW-1185">Reference proteome</keyword>
<sequence length="97" mass="10231">MTLQITEVSACTVDNCSFNHDHECSAYAITVGGGENHASCGTFIDTSSLGGLPKVLAHVGACQRGECVHNDHLMCNAHDVRVGPGSDAADCLTYEHR</sequence>
<protein>
    <submittedName>
        <fullName evidence="2">DUF1540 domain-containing protein</fullName>
    </submittedName>
</protein>
<accession>A0ABP5NU56</accession>
<dbReference type="RefSeq" id="WP_208711462.1">
    <property type="nucleotide sequence ID" value="NZ_BAAAQW010000007.1"/>
</dbReference>
<feature type="domain" description="DUF1540" evidence="1">
    <location>
        <begin position="62"/>
        <end position="94"/>
    </location>
</feature>
<reference evidence="3" key="1">
    <citation type="journal article" date="2019" name="Int. J. Syst. Evol. Microbiol.">
        <title>The Global Catalogue of Microorganisms (GCM) 10K type strain sequencing project: providing services to taxonomists for standard genome sequencing and annotation.</title>
        <authorList>
            <consortium name="The Broad Institute Genomics Platform"/>
            <consortium name="The Broad Institute Genome Sequencing Center for Infectious Disease"/>
            <person name="Wu L."/>
            <person name="Ma J."/>
        </authorList>
    </citation>
    <scope>NUCLEOTIDE SEQUENCE [LARGE SCALE GENOMIC DNA]</scope>
    <source>
        <strain evidence="3">JCM 16034</strain>
    </source>
</reference>
<name>A0ABP5NU56_9MICC</name>
<dbReference type="Pfam" id="PF07561">
    <property type="entry name" value="DUF1540"/>
    <property type="match status" value="2"/>
</dbReference>
<evidence type="ECO:0000259" key="1">
    <source>
        <dbReference type="Pfam" id="PF07561"/>
    </source>
</evidence>
<dbReference type="Proteomes" id="UP001500432">
    <property type="component" value="Unassembled WGS sequence"/>
</dbReference>
<organism evidence="2 3">
    <name type="scientific">Sinomonas flava</name>
    <dbReference type="NCBI Taxonomy" id="496857"/>
    <lineage>
        <taxon>Bacteria</taxon>
        <taxon>Bacillati</taxon>
        <taxon>Actinomycetota</taxon>
        <taxon>Actinomycetes</taxon>
        <taxon>Micrococcales</taxon>
        <taxon>Micrococcaceae</taxon>
        <taxon>Sinomonas</taxon>
    </lineage>
</organism>
<dbReference type="InterPro" id="IPR011437">
    <property type="entry name" value="DUF1540"/>
</dbReference>
<evidence type="ECO:0000313" key="2">
    <source>
        <dbReference type="EMBL" id="GAA2201702.1"/>
    </source>
</evidence>
<dbReference type="EMBL" id="BAAAQW010000007">
    <property type="protein sequence ID" value="GAA2201702.1"/>
    <property type="molecule type" value="Genomic_DNA"/>
</dbReference>
<comment type="caution">
    <text evidence="2">The sequence shown here is derived from an EMBL/GenBank/DDBJ whole genome shotgun (WGS) entry which is preliminary data.</text>
</comment>